<evidence type="ECO:0000313" key="4">
    <source>
        <dbReference type="Proteomes" id="UP000317243"/>
    </source>
</evidence>
<feature type="transmembrane region" description="Helical" evidence="2">
    <location>
        <begin position="120"/>
        <end position="138"/>
    </location>
</feature>
<protein>
    <submittedName>
        <fullName evidence="3">Uncharacterized protein</fullName>
    </submittedName>
</protein>
<gene>
    <name evidence="3" type="ORF">KOR42_47620</name>
</gene>
<keyword evidence="2" id="KW-0812">Transmembrane</keyword>
<feature type="transmembrane region" description="Helical" evidence="2">
    <location>
        <begin position="173"/>
        <end position="190"/>
    </location>
</feature>
<keyword evidence="4" id="KW-1185">Reference proteome</keyword>
<feature type="transmembrane region" description="Helical" evidence="2">
    <location>
        <begin position="210"/>
        <end position="229"/>
    </location>
</feature>
<dbReference type="EMBL" id="SIHI01000043">
    <property type="protein sequence ID" value="TWT41491.1"/>
    <property type="molecule type" value="Genomic_DNA"/>
</dbReference>
<feature type="region of interest" description="Disordered" evidence="1">
    <location>
        <begin position="52"/>
        <end position="75"/>
    </location>
</feature>
<sequence length="270" mass="29842">MNECSKCRASIVPGNAFCTQCGTPSPQPARHSVEAESLRRSPLTMGFAKAMASQADTVNNPPRDTGRDSRHSAPSWKDILRNPELRSRVLRALGWSLTINVSLTTLIIGTGVWISTYQPMLGLLWMFLGSFAMMARTYSKPWKLMTVTCLLPAFAASSSYAIQLWLFSERMPQLQWIGIAATVGLIVGLIRARTHEIYYENGQIMARRTAAYLIIWAIAYLGTQLLGMIGATTPLIHSGLLTGAFSTMMLTAVSLVILMKFRHQQQTVLT</sequence>
<evidence type="ECO:0000256" key="2">
    <source>
        <dbReference type="SAM" id="Phobius"/>
    </source>
</evidence>
<keyword evidence="2" id="KW-0472">Membrane</keyword>
<reference evidence="3 4" key="1">
    <citation type="submission" date="2019-02" db="EMBL/GenBank/DDBJ databases">
        <title>Deep-cultivation of Planctomycetes and their phenomic and genomic characterization uncovers novel biology.</title>
        <authorList>
            <person name="Wiegand S."/>
            <person name="Jogler M."/>
            <person name="Boedeker C."/>
            <person name="Pinto D."/>
            <person name="Vollmers J."/>
            <person name="Rivas-Marin E."/>
            <person name="Kohn T."/>
            <person name="Peeters S.H."/>
            <person name="Heuer A."/>
            <person name="Rast P."/>
            <person name="Oberbeckmann S."/>
            <person name="Bunk B."/>
            <person name="Jeske O."/>
            <person name="Meyerdierks A."/>
            <person name="Storesund J.E."/>
            <person name="Kallscheuer N."/>
            <person name="Luecker S."/>
            <person name="Lage O.M."/>
            <person name="Pohl T."/>
            <person name="Merkel B.J."/>
            <person name="Hornburger P."/>
            <person name="Mueller R.-W."/>
            <person name="Bruemmer F."/>
            <person name="Labrenz M."/>
            <person name="Spormann A.M."/>
            <person name="Op Den Camp H."/>
            <person name="Overmann J."/>
            <person name="Amann R."/>
            <person name="Jetten M.S.M."/>
            <person name="Mascher T."/>
            <person name="Medema M.H."/>
            <person name="Devos D.P."/>
            <person name="Kaster A.-K."/>
            <person name="Ovreas L."/>
            <person name="Rohde M."/>
            <person name="Galperin M.Y."/>
            <person name="Jogler C."/>
        </authorList>
    </citation>
    <scope>NUCLEOTIDE SEQUENCE [LARGE SCALE GENOMIC DNA]</scope>
    <source>
        <strain evidence="3 4">KOR42</strain>
    </source>
</reference>
<comment type="caution">
    <text evidence="3">The sequence shown here is derived from an EMBL/GenBank/DDBJ whole genome shotgun (WGS) entry which is preliminary data.</text>
</comment>
<proteinExistence type="predicted"/>
<name>A0A5C5VV54_9PLAN</name>
<dbReference type="AlphaFoldDB" id="A0A5C5VV54"/>
<feature type="transmembrane region" description="Helical" evidence="2">
    <location>
        <begin position="235"/>
        <end position="258"/>
    </location>
</feature>
<feature type="transmembrane region" description="Helical" evidence="2">
    <location>
        <begin position="92"/>
        <end position="114"/>
    </location>
</feature>
<dbReference type="Proteomes" id="UP000317243">
    <property type="component" value="Unassembled WGS sequence"/>
</dbReference>
<evidence type="ECO:0000256" key="1">
    <source>
        <dbReference type="SAM" id="MobiDB-lite"/>
    </source>
</evidence>
<keyword evidence="2" id="KW-1133">Transmembrane helix</keyword>
<evidence type="ECO:0000313" key="3">
    <source>
        <dbReference type="EMBL" id="TWT41491.1"/>
    </source>
</evidence>
<accession>A0A5C5VV54</accession>
<organism evidence="3 4">
    <name type="scientific">Thalassoglobus neptunius</name>
    <dbReference type="NCBI Taxonomy" id="1938619"/>
    <lineage>
        <taxon>Bacteria</taxon>
        <taxon>Pseudomonadati</taxon>
        <taxon>Planctomycetota</taxon>
        <taxon>Planctomycetia</taxon>
        <taxon>Planctomycetales</taxon>
        <taxon>Planctomycetaceae</taxon>
        <taxon>Thalassoglobus</taxon>
    </lineage>
</organism>
<dbReference type="RefSeq" id="WP_146512087.1">
    <property type="nucleotide sequence ID" value="NZ_SIHI01000043.1"/>
</dbReference>
<feature type="transmembrane region" description="Helical" evidence="2">
    <location>
        <begin position="145"/>
        <end position="167"/>
    </location>
</feature>